<dbReference type="AlphaFoldDB" id="A0A328ZKQ6"/>
<sequence>MAIEHIEVIHTLGPAGTNCEAAAHEWFRRQGRQGAVHLHPTLEVAVESLKDDPRIALLGCVAYPDLHTLVFSNLERFQMLDIFVMPTFNMILASRTGEPPATVATHPAPQNLAPAGAQLSFANSNAQAALDCHLGKTEGCVTTAKAARSLGLKTVRDFGPVAMGFTIPRHRMNAHRTAPARARPHRGARQENHPQGPTLALLDPMKTTQQDKTVQSLERQLNAFRQRQTFDGSIPDPTPQDIAALGRIQATGTLLHARYGQARMIGAWEQDIAAWLAAGLDTPPCFDRVRDAYQPPPNGLDGLFIGPVITANGPPPRGYHLEFFIARREDPPEVSDLEWTYPHPKNKCESARLLAASAGFMEGNCIVFFPENIRARDKVSHQQYALFFFNKFQKIYEEITLRNTTTFIGADLAEAWMGASRGMAPEDCYRARCVWGYLHDYYHHRGPMPLDTNLQLKLNWHAGLLEEIKVDSQVVLECLDPRIAYGASVIEFVLLERLFRYPLQVDVCRNFDSGTGVFLFEWLAEHGAIALDGGRITAFGREAIYGALRSLVETIEALERSARGDDYKALARQFVYRYLRPPSQEGDRFDIPPRMRAVLDAAHRPERELQFADLAY</sequence>
<proteinExistence type="predicted"/>
<evidence type="ECO:0000256" key="1">
    <source>
        <dbReference type="SAM" id="MobiDB-lite"/>
    </source>
</evidence>
<accession>A0A328ZKQ6</accession>
<dbReference type="Pfam" id="PF19985">
    <property type="entry name" value="DUF6421"/>
    <property type="match status" value="1"/>
</dbReference>
<dbReference type="RefSeq" id="WP_211322337.1">
    <property type="nucleotide sequence ID" value="NZ_CBCSGC010000022.1"/>
</dbReference>
<dbReference type="InterPro" id="IPR046306">
    <property type="entry name" value="DUF6421"/>
</dbReference>
<feature type="region of interest" description="Disordered" evidence="1">
    <location>
        <begin position="180"/>
        <end position="201"/>
    </location>
</feature>
<keyword evidence="3" id="KW-1185">Reference proteome</keyword>
<evidence type="ECO:0008006" key="4">
    <source>
        <dbReference type="Google" id="ProtNLM"/>
    </source>
</evidence>
<dbReference type="EMBL" id="QLTA01000001">
    <property type="protein sequence ID" value="RAR86491.1"/>
    <property type="molecule type" value="Genomic_DNA"/>
</dbReference>
<reference evidence="2 3" key="1">
    <citation type="submission" date="2018-06" db="EMBL/GenBank/DDBJ databases">
        <title>Genomic Encyclopedia of Archaeal and Bacterial Type Strains, Phase II (KMG-II): from individual species to whole genera.</title>
        <authorList>
            <person name="Goeker M."/>
        </authorList>
    </citation>
    <scope>NUCLEOTIDE SEQUENCE [LARGE SCALE GENOMIC DNA]</scope>
    <source>
        <strain evidence="2 3">CFPB 3232</strain>
    </source>
</reference>
<evidence type="ECO:0000313" key="2">
    <source>
        <dbReference type="EMBL" id="RAR86491.1"/>
    </source>
</evidence>
<comment type="caution">
    <text evidence="2">The sequence shown here is derived from an EMBL/GenBank/DDBJ whole genome shotgun (WGS) entry which is preliminary data.</text>
</comment>
<gene>
    <name evidence="2" type="ORF">AX018_100177</name>
</gene>
<protein>
    <recommendedName>
        <fullName evidence="4">Prephenate dehydratase</fullName>
    </recommendedName>
</protein>
<dbReference type="Proteomes" id="UP000248856">
    <property type="component" value="Unassembled WGS sequence"/>
</dbReference>
<evidence type="ECO:0000313" key="3">
    <source>
        <dbReference type="Proteomes" id="UP000248856"/>
    </source>
</evidence>
<name>A0A328ZKQ6_9BURK</name>
<organism evidence="2 3">
    <name type="scientific">Paracidovorax anthurii</name>
    <dbReference type="NCBI Taxonomy" id="78229"/>
    <lineage>
        <taxon>Bacteria</taxon>
        <taxon>Pseudomonadati</taxon>
        <taxon>Pseudomonadota</taxon>
        <taxon>Betaproteobacteria</taxon>
        <taxon>Burkholderiales</taxon>
        <taxon>Comamonadaceae</taxon>
        <taxon>Paracidovorax</taxon>
    </lineage>
</organism>